<keyword evidence="11" id="KW-1185">Reference proteome</keyword>
<dbReference type="GO" id="GO:0003743">
    <property type="term" value="F:translation initiation factor activity"/>
    <property type="evidence" value="ECO:0007669"/>
    <property type="project" value="UniProtKB-KW"/>
</dbReference>
<dbReference type="InterPro" id="IPR016024">
    <property type="entry name" value="ARM-type_fold"/>
</dbReference>
<feature type="region of interest" description="Disordered" evidence="8">
    <location>
        <begin position="787"/>
        <end position="836"/>
    </location>
</feature>
<dbReference type="FunFam" id="1.25.40.180:FF:000020">
    <property type="entry name" value="Eukaryotic translation initiation factor subunit"/>
    <property type="match status" value="1"/>
</dbReference>
<proteinExistence type="inferred from homology"/>
<dbReference type="RefSeq" id="XP_018228955.1">
    <property type="nucleotide sequence ID" value="XM_018374733.1"/>
</dbReference>
<evidence type="ECO:0000313" key="11">
    <source>
        <dbReference type="Proteomes" id="UP000053447"/>
    </source>
</evidence>
<evidence type="ECO:0000256" key="5">
    <source>
        <dbReference type="ARBA" id="ARBA00022553"/>
    </source>
</evidence>
<keyword evidence="5" id="KW-0597">Phosphoprotein</keyword>
<dbReference type="GO" id="GO:0003729">
    <property type="term" value="F:mRNA binding"/>
    <property type="evidence" value="ECO:0007669"/>
    <property type="project" value="TreeGrafter"/>
</dbReference>
<name>A0A0W4ZJS0_PNEJ7</name>
<evidence type="ECO:0000256" key="7">
    <source>
        <dbReference type="ARBA" id="ARBA00022917"/>
    </source>
</evidence>
<dbReference type="EMBL" id="LFWA01000011">
    <property type="protein sequence ID" value="KTW28620.1"/>
    <property type="molecule type" value="Genomic_DNA"/>
</dbReference>
<keyword evidence="4" id="KW-0396">Initiation factor</keyword>
<sequence>MVFEMCFFVFAHHIFLPQNYSGNAYNTPGVATGVAAYPSPHAGHSGYTQRSLSGVSNTGGHTFNTVSSPPVVPSQPWQSMNQHYFYQSGYDQGGFYQPMYGISSHSFMMPMGSYTGMLYPYPGQPFQQTASYSSQSAQMAKSVSSATDYPTASGLGTSTLVDTNAWSSQAPTDETPASNVVRPQKRVNAAVKIVNPKTNMEISISPTQSALDTKDVVASLALDEPSKNTHVLSASQEQKQDSATLIVSEKMIQEDDKQSQNEEKCVKEKKYSTENAEGAETAKDVKGTEGTEGTESAKSTENTKSSESMEDSNNIQEENLFVSGVEETLQVVQPDFNCESNAVAKEKDKNVFEEKTVELGSRENDDILEKIEKEDGAVNTDQEKSDTIEIIEKKDEFVEMLDKNSDSIITTEGKEESVSEYCSVYEETQLPEENDILGKDVMEKDMSQEDILENISENIGKNDTTKGIVENNDIEDITEKSITNDILEENVTQNIVENITDDLEKNTTENITEKPAFYDLKLNFAKDKELKSTHDKVDNTLNSQDFDQSHGDNAIKSQNKSSQDQNSIMKKSPLLPTEKTKQKTLPAPLDLSKTSRNDARAISVSTNSLKNAEFITDLTTIVYPEKFKPPDKSLNVNSLPGKFRYNEDFLLQFQKVFKDKPDHNWDERIRDAIGDGTDDKKASKNSLGGLSSRSISRSIGVSMTSIPIGTFGLSKASLSKSSSNQHCQYVSSQMQQNPDALLSNMDDLTGPNMKSMSNKSISSSGVALSDSGSPVVSRFSFTGSNNSVSSSFPMSGSGSPVTPKASSRKGGSRRGTGLSQSESKGDKYDQKTGANTFTDHVVPLTMSANRWQPKLKSQTVQPGEHMDPEMVQRKVKAALNKLTLDNFDRITDQILEIASQSKNETDGRTLRQIIQLTFEKATDEANFSSMYARFCRKMMETTSPEIRDEKLQLDKNGRPITGGILFRKYLLNRCQENFERGWKANLPSKPNGDPSNSQEAEMLSDEYYVLVAAKRRGLGLIKFIGELFKLNMLTERIMHECIKKLLANVVDPDEEEIESLCKLLATIGKDLESTEKGHLHMNVYIERMDKIVKTSNLSNRIKFMVMDILDLRKTGWKSKNADKGPKTIAEIHEDIAKEKAEAEATRLVNQNRGSRLDFGRADKTGRSNISLFGIPDWQNSKNFGSTDSKAGDLSRLGQIRTSSQKQYGPGGQLSSLRSLSESKKFAFEPHELQKELSYSSQASATSNATTSEQKSPQNIVLLPKTEYVLQNSQYTGSQEAGFNVKNSTHNTSLSDLSKHNFVDSKEDILVDSKENVTMQTTFITDSKEVIQNIDSDEETASKEHFVDSEKYETALEKFADSEESPVA</sequence>
<dbReference type="Pfam" id="PF02854">
    <property type="entry name" value="MIF4G"/>
    <property type="match status" value="1"/>
</dbReference>
<organism evidence="10 11">
    <name type="scientific">Pneumocystis jirovecii (strain RU7)</name>
    <name type="common">Human pneumocystis pneumonia agent</name>
    <dbReference type="NCBI Taxonomy" id="1408657"/>
    <lineage>
        <taxon>Eukaryota</taxon>
        <taxon>Fungi</taxon>
        <taxon>Dikarya</taxon>
        <taxon>Ascomycota</taxon>
        <taxon>Taphrinomycotina</taxon>
        <taxon>Pneumocystomycetes</taxon>
        <taxon>Pneumocystaceae</taxon>
        <taxon>Pneumocystis</taxon>
    </lineage>
</organism>
<keyword evidence="7" id="KW-0648">Protein biosynthesis</keyword>
<feature type="compositionally biased region" description="Basic and acidic residues" evidence="8">
    <location>
        <begin position="280"/>
        <end position="289"/>
    </location>
</feature>
<dbReference type="SUPFAM" id="SSF48371">
    <property type="entry name" value="ARM repeat"/>
    <property type="match status" value="1"/>
</dbReference>
<evidence type="ECO:0000256" key="8">
    <source>
        <dbReference type="SAM" id="MobiDB-lite"/>
    </source>
</evidence>
<protein>
    <recommendedName>
        <fullName evidence="9">MIF4G domain-containing protein</fullName>
    </recommendedName>
</protein>
<dbReference type="InterPro" id="IPR036211">
    <property type="entry name" value="eIF4G_eIF4E-bd_sf"/>
</dbReference>
<accession>A0A0W4ZJS0</accession>
<dbReference type="Pfam" id="PF12152">
    <property type="entry name" value="eIF_4G1"/>
    <property type="match status" value="1"/>
</dbReference>
<dbReference type="InterPro" id="IPR003890">
    <property type="entry name" value="MIF4G-like_typ-3"/>
</dbReference>
<feature type="domain" description="MIF4G" evidence="9">
    <location>
        <begin position="872"/>
        <end position="1115"/>
    </location>
</feature>
<reference evidence="11" key="1">
    <citation type="journal article" date="2016" name="Nat. Commun.">
        <title>Genome analysis of three Pneumocystis species reveals adaptation mechanisms to life exclusively in mammalian hosts.</title>
        <authorList>
            <person name="Ma L."/>
            <person name="Chen Z."/>
            <person name="Huang D.W."/>
            <person name="Kutty G."/>
            <person name="Ishihara M."/>
            <person name="Wang H."/>
            <person name="Abouelleil A."/>
            <person name="Bishop L."/>
            <person name="Davey E."/>
            <person name="Deng R."/>
            <person name="Deng X."/>
            <person name="Fan L."/>
            <person name="Fantoni G."/>
            <person name="Fitzgerald M."/>
            <person name="Gogineni E."/>
            <person name="Goldberg J.M."/>
            <person name="Handley G."/>
            <person name="Hu X."/>
            <person name="Huber C."/>
            <person name="Jiao X."/>
            <person name="Jones K."/>
            <person name="Levin J.Z."/>
            <person name="Liu Y."/>
            <person name="Macdonald P."/>
            <person name="Melnikov A."/>
            <person name="Raley C."/>
            <person name="Sassi M."/>
            <person name="Sherman B.T."/>
            <person name="Song X."/>
            <person name="Sykes S."/>
            <person name="Tran B."/>
            <person name="Walsh L."/>
            <person name="Xia Y."/>
            <person name="Yang J."/>
            <person name="Young S."/>
            <person name="Zeng Q."/>
            <person name="Zheng X."/>
            <person name="Stephens R."/>
            <person name="Nusbaum C."/>
            <person name="Birren B.W."/>
            <person name="Azadi P."/>
            <person name="Lempicki R.A."/>
            <person name="Cuomo C.A."/>
            <person name="Kovacs J.A."/>
        </authorList>
    </citation>
    <scope>NUCLEOTIDE SEQUENCE [LARGE SCALE GENOMIC DNA]</scope>
    <source>
        <strain evidence="11">RU7</strain>
    </source>
</reference>
<feature type="compositionally biased region" description="Low complexity" evidence="8">
    <location>
        <begin position="1237"/>
        <end position="1251"/>
    </location>
</feature>
<feature type="compositionally biased region" description="Low complexity" evidence="8">
    <location>
        <begin position="787"/>
        <end position="801"/>
    </location>
</feature>
<comment type="similarity">
    <text evidence="2">Belongs to the eukaryotic initiation factor 4G family.</text>
</comment>
<evidence type="ECO:0000256" key="6">
    <source>
        <dbReference type="ARBA" id="ARBA00022884"/>
    </source>
</evidence>
<feature type="compositionally biased region" description="Polar residues" evidence="8">
    <location>
        <begin position="291"/>
        <end position="312"/>
    </location>
</feature>
<evidence type="ECO:0000256" key="2">
    <source>
        <dbReference type="ARBA" id="ARBA00005775"/>
    </source>
</evidence>
<gene>
    <name evidence="10" type="ORF">T551_02470</name>
</gene>
<dbReference type="OrthoDB" id="514777at2759"/>
<evidence type="ECO:0000313" key="10">
    <source>
        <dbReference type="EMBL" id="KTW28620.1"/>
    </source>
</evidence>
<dbReference type="PANTHER" id="PTHR23253">
    <property type="entry name" value="EUKARYOTIC TRANSLATION INITIATION FACTOR 4 GAMMA"/>
    <property type="match status" value="1"/>
</dbReference>
<dbReference type="GO" id="GO:0016281">
    <property type="term" value="C:eukaryotic translation initiation factor 4F complex"/>
    <property type="evidence" value="ECO:0007669"/>
    <property type="project" value="TreeGrafter"/>
</dbReference>
<evidence type="ECO:0000259" key="9">
    <source>
        <dbReference type="SMART" id="SM00543"/>
    </source>
</evidence>
<feature type="compositionally biased region" description="Basic and acidic residues" evidence="8">
    <location>
        <begin position="252"/>
        <end position="272"/>
    </location>
</feature>
<feature type="region of interest" description="Disordered" evidence="8">
    <location>
        <begin position="539"/>
        <end position="592"/>
    </location>
</feature>
<comment type="caution">
    <text evidence="10">The sequence shown here is derived from an EMBL/GenBank/DDBJ whole genome shotgun (WGS) entry which is preliminary data.</text>
</comment>
<evidence type="ECO:0000256" key="3">
    <source>
        <dbReference type="ARBA" id="ARBA00022490"/>
    </source>
</evidence>
<comment type="subcellular location">
    <subcellularLocation>
        <location evidence="1">Cytoplasm</location>
    </subcellularLocation>
</comment>
<dbReference type="SUPFAM" id="SSF101489">
    <property type="entry name" value="Eukaryotic initiation factor 4f subunit eIF4g, eIF4e-binding domain"/>
    <property type="match status" value="1"/>
</dbReference>
<feature type="compositionally biased region" description="Low complexity" evidence="8">
    <location>
        <begin position="752"/>
        <end position="770"/>
    </location>
</feature>
<keyword evidence="3" id="KW-0963">Cytoplasm</keyword>
<evidence type="ECO:0000256" key="4">
    <source>
        <dbReference type="ARBA" id="ARBA00022540"/>
    </source>
</evidence>
<dbReference type="Proteomes" id="UP000053447">
    <property type="component" value="Unassembled WGS sequence"/>
</dbReference>
<dbReference type="SMART" id="SM00543">
    <property type="entry name" value="MIF4G"/>
    <property type="match status" value="1"/>
</dbReference>
<evidence type="ECO:0000256" key="1">
    <source>
        <dbReference type="ARBA" id="ARBA00004496"/>
    </source>
</evidence>
<feature type="region of interest" description="Disordered" evidence="8">
    <location>
        <begin position="252"/>
        <end position="312"/>
    </location>
</feature>
<dbReference type="Gene3D" id="1.20.970.30">
    <property type="entry name" value="eIF4G, eIF4E-binding domain"/>
    <property type="match status" value="1"/>
</dbReference>
<dbReference type="GO" id="GO:0010494">
    <property type="term" value="C:cytoplasmic stress granule"/>
    <property type="evidence" value="ECO:0007669"/>
    <property type="project" value="UniProtKB-ARBA"/>
</dbReference>
<dbReference type="PANTHER" id="PTHR23253:SF9">
    <property type="entry name" value="EUKARYOTIC TRANSLATION INITIATION FACTOR 4 GAMMA 2"/>
    <property type="match status" value="1"/>
</dbReference>
<dbReference type="Gene3D" id="1.25.40.180">
    <property type="match status" value="1"/>
</dbReference>
<dbReference type="STRING" id="1408657.A0A0W4ZJS0"/>
<dbReference type="VEuPathDB" id="FungiDB:T551_02470"/>
<keyword evidence="6" id="KW-0694">RNA-binding</keyword>
<feature type="region of interest" description="Disordered" evidence="8">
    <location>
        <begin position="741"/>
        <end position="770"/>
    </location>
</feature>
<feature type="region of interest" description="Disordered" evidence="8">
    <location>
        <begin position="1236"/>
        <end position="1257"/>
    </location>
</feature>
<dbReference type="InterPro" id="IPR022745">
    <property type="entry name" value="eIF4G1_eIF4E-bd"/>
</dbReference>
<feature type="compositionally biased region" description="Low complexity" evidence="8">
    <location>
        <begin position="556"/>
        <end position="567"/>
    </location>
</feature>
<dbReference type="GeneID" id="28940988"/>